<protein>
    <recommendedName>
        <fullName evidence="4">Glycosyltransferase RgtA/B/C/D-like domain-containing protein</fullName>
    </recommendedName>
</protein>
<feature type="transmembrane region" description="Helical" evidence="1">
    <location>
        <begin position="144"/>
        <end position="166"/>
    </location>
</feature>
<keyword evidence="1" id="KW-1133">Transmembrane helix</keyword>
<evidence type="ECO:0000313" key="2">
    <source>
        <dbReference type="EMBL" id="RST29999.1"/>
    </source>
</evidence>
<feature type="transmembrane region" description="Helical" evidence="1">
    <location>
        <begin position="104"/>
        <end position="121"/>
    </location>
</feature>
<reference evidence="2 3" key="1">
    <citation type="submission" date="2018-12" db="EMBL/GenBank/DDBJ databases">
        <title>Sphingomonas sp. HMF7854 Genome sequencing and assembly.</title>
        <authorList>
            <person name="Cha I."/>
            <person name="Kang H."/>
            <person name="Kim H."/>
            <person name="Kang J."/>
            <person name="Joh K."/>
        </authorList>
    </citation>
    <scope>NUCLEOTIDE SEQUENCE [LARGE SCALE GENOMIC DNA]</scope>
    <source>
        <strain evidence="2 3">HMF7854</strain>
    </source>
</reference>
<feature type="transmembrane region" description="Helical" evidence="1">
    <location>
        <begin position="297"/>
        <end position="316"/>
    </location>
</feature>
<evidence type="ECO:0000256" key="1">
    <source>
        <dbReference type="SAM" id="Phobius"/>
    </source>
</evidence>
<evidence type="ECO:0008006" key="4">
    <source>
        <dbReference type="Google" id="ProtNLM"/>
    </source>
</evidence>
<dbReference type="OrthoDB" id="7293882at2"/>
<comment type="caution">
    <text evidence="2">The sequence shown here is derived from an EMBL/GenBank/DDBJ whole genome shotgun (WGS) entry which is preliminary data.</text>
</comment>
<sequence length="524" mass="58015">MDMARGQVAPVGIDYRVGTHWWEKRSFALLLMVLAAVPLLYPTVPPLLDLPSHMARYRVELDGAQSALLSRYYTFHWTLIGNLGVDLLVWPLGKLLGLEPAVKLITLSIPLLTAAGLLWIAREIHGRLPPTAALALPFAYGQPFLYGFVNYALGMGLAFLAFALWLRLERLGRQRLRAALFVPISLAIWVCHMYGWGLLGLMVFGSQAVRRHDQERPWWQALWRAGLDCLPLAAPLLPMLLWRENGLGKTENWGAYLKAIYIGQALHDRSRLIDMGSMALLIVASGALLAWRGGLALSRTLAASAVLLLVAFIALPQKVFGSDFADERIVPALCAIALLCLRPRAGSSARAMNLVAIGSLAFYLFRIGVVTTSLAVTAQAQNADLRALDRVPEGSRVLSFVYNYCGHEGFPLPRNNHLNSMTVVRRSGFANDIWDMPGAKLLTIKPMEAEPNRADPSQVTLAPGCQKDWPATAKEVVPRFRTARFDAFDYLWLIDFPSLDPRLLPPGATPVYRSPGAILYRLHR</sequence>
<feature type="transmembrane region" description="Helical" evidence="1">
    <location>
        <begin position="74"/>
        <end position="92"/>
    </location>
</feature>
<gene>
    <name evidence="2" type="ORF">HMF7854_03515</name>
</gene>
<proteinExistence type="predicted"/>
<dbReference type="Proteomes" id="UP000274661">
    <property type="component" value="Unassembled WGS sequence"/>
</dbReference>
<name>A0A3S0EKX8_9SPHN</name>
<feature type="transmembrane region" description="Helical" evidence="1">
    <location>
        <begin position="178"/>
        <end position="201"/>
    </location>
</feature>
<evidence type="ECO:0000313" key="3">
    <source>
        <dbReference type="Proteomes" id="UP000274661"/>
    </source>
</evidence>
<organism evidence="2 3">
    <name type="scientific">Sphingomonas ginkgonis</name>
    <dbReference type="NCBI Taxonomy" id="2315330"/>
    <lineage>
        <taxon>Bacteria</taxon>
        <taxon>Pseudomonadati</taxon>
        <taxon>Pseudomonadota</taxon>
        <taxon>Alphaproteobacteria</taxon>
        <taxon>Sphingomonadales</taxon>
        <taxon>Sphingomonadaceae</taxon>
        <taxon>Sphingomonas</taxon>
    </lineage>
</organism>
<dbReference type="RefSeq" id="WP_126717835.1">
    <property type="nucleotide sequence ID" value="NZ_RWJF01000001.1"/>
</dbReference>
<feature type="transmembrane region" description="Helical" evidence="1">
    <location>
        <begin position="272"/>
        <end position="291"/>
    </location>
</feature>
<accession>A0A3S0EKX8</accession>
<keyword evidence="1" id="KW-0472">Membrane</keyword>
<keyword evidence="1" id="KW-0812">Transmembrane</keyword>
<feature type="transmembrane region" description="Helical" evidence="1">
    <location>
        <begin position="351"/>
        <end position="376"/>
    </location>
</feature>
<dbReference type="EMBL" id="RWJF01000001">
    <property type="protein sequence ID" value="RST29999.1"/>
    <property type="molecule type" value="Genomic_DNA"/>
</dbReference>
<keyword evidence="3" id="KW-1185">Reference proteome</keyword>
<feature type="transmembrane region" description="Helical" evidence="1">
    <location>
        <begin position="26"/>
        <end position="44"/>
    </location>
</feature>
<dbReference type="AlphaFoldDB" id="A0A3S0EKX8"/>